<feature type="transmembrane region" description="Helical" evidence="14">
    <location>
        <begin position="318"/>
        <end position="336"/>
    </location>
</feature>
<dbReference type="GO" id="GO:0009401">
    <property type="term" value="P:phosphoenolpyruvate-dependent sugar phosphotransferase system"/>
    <property type="evidence" value="ECO:0007669"/>
    <property type="project" value="UniProtKB-KW"/>
</dbReference>
<sequence length="430" mass="45457">MPAWLNFIINEIFGQGAIFLALIAMIGLILQKKSFSEIVRGTLMTAIGFFVLNTGTGLITGSSIDGIATAFNTVMPQAVESTTVDIGGEFGTEIGIVMIVSFAINVLFARFTKWKSIFLTGHMLYWFPYVFVAAGVGAGLSGAPLIALAAIFTALYMIISPNLMKPFVKKVTGDDSFTIGHPTTCLSVISGLLARAIGDPSHSTEDIKFPKSLGFLREISITGSIAIAISYIVMFFILTANGYDPAVVWGYAEGTTGVFTYIFTHAIYFGVGMTIMLQGVRMLIAEIVPAFQGIAEKVVPDAIPALDCPVIFPYAPNALLIGFIVALITSTATILITGSMGIFPTVVIPLISTCFFEIGCATIVGNAEGGIRGAIVGAAVCGILAVLLVGFGAYFFNNTIQSWMLVYGGQDFDLWGMVCGAVARLIAGVA</sequence>
<feature type="transmembrane region" description="Helical" evidence="14">
    <location>
        <begin position="219"/>
        <end position="238"/>
    </location>
</feature>
<feature type="transmembrane region" description="Helical" evidence="14">
    <location>
        <begin position="376"/>
        <end position="396"/>
    </location>
</feature>
<evidence type="ECO:0000256" key="10">
    <source>
        <dbReference type="ARBA" id="ARBA00037387"/>
    </source>
</evidence>
<evidence type="ECO:0000313" key="16">
    <source>
        <dbReference type="Proteomes" id="UP000824029"/>
    </source>
</evidence>
<evidence type="ECO:0000256" key="14">
    <source>
        <dbReference type="SAM" id="Phobius"/>
    </source>
</evidence>
<keyword evidence="6" id="KW-0598">Phosphotransferase system</keyword>
<feature type="transmembrane region" description="Helical" evidence="14">
    <location>
        <begin position="342"/>
        <end position="364"/>
    </location>
</feature>
<dbReference type="AlphaFoldDB" id="A0A9D2DK24"/>
<dbReference type="GO" id="GO:0005886">
    <property type="term" value="C:plasma membrane"/>
    <property type="evidence" value="ECO:0007669"/>
    <property type="project" value="UniProtKB-SubCell"/>
</dbReference>
<comment type="function">
    <text evidence="10">The phosphoenolpyruvate-dependent sugar phosphotransferase system (sugar PTS), a major carbohydrate active transport system, catalyzes the phosphorylation of incoming sugar substrates concomitantly with their translocation across the cell membrane. The enzyme II UlaABC PTS system is involved in ascorbate transport.</text>
</comment>
<evidence type="ECO:0000256" key="12">
    <source>
        <dbReference type="ARBA" id="ARBA00039702"/>
    </source>
</evidence>
<dbReference type="Pfam" id="PF03611">
    <property type="entry name" value="EIIC-GAT"/>
    <property type="match status" value="1"/>
</dbReference>
<gene>
    <name evidence="15" type="ORF">IAA22_05285</name>
</gene>
<name>A0A9D2DK24_9ACTN</name>
<feature type="transmembrane region" description="Helical" evidence="14">
    <location>
        <begin position="12"/>
        <end position="30"/>
    </location>
</feature>
<keyword evidence="7 14" id="KW-0812">Transmembrane</keyword>
<comment type="subunit">
    <text evidence="2">Homodimer.</text>
</comment>
<keyword evidence="3" id="KW-0813">Transport</keyword>
<keyword evidence="9 14" id="KW-0472">Membrane</keyword>
<feature type="transmembrane region" description="Helical" evidence="14">
    <location>
        <begin position="42"/>
        <end position="70"/>
    </location>
</feature>
<comment type="similarity">
    <text evidence="11">Belongs to the UlaA family.</text>
</comment>
<evidence type="ECO:0000256" key="11">
    <source>
        <dbReference type="ARBA" id="ARBA00038218"/>
    </source>
</evidence>
<feature type="transmembrane region" description="Helical" evidence="14">
    <location>
        <begin position="129"/>
        <end position="159"/>
    </location>
</feature>
<evidence type="ECO:0000256" key="13">
    <source>
        <dbReference type="ARBA" id="ARBA00042859"/>
    </source>
</evidence>
<comment type="subcellular location">
    <subcellularLocation>
        <location evidence="1">Cell membrane</location>
        <topology evidence="1">Multi-pass membrane protein</topology>
    </subcellularLocation>
</comment>
<proteinExistence type="inferred from homology"/>
<feature type="transmembrane region" description="Helical" evidence="14">
    <location>
        <begin position="90"/>
        <end position="108"/>
    </location>
</feature>
<organism evidence="15 16">
    <name type="scientific">Candidatus Olsenella stercoravium</name>
    <dbReference type="NCBI Taxonomy" id="2838713"/>
    <lineage>
        <taxon>Bacteria</taxon>
        <taxon>Bacillati</taxon>
        <taxon>Actinomycetota</taxon>
        <taxon>Coriobacteriia</taxon>
        <taxon>Coriobacteriales</taxon>
        <taxon>Atopobiaceae</taxon>
        <taxon>Olsenella</taxon>
    </lineage>
</organism>
<protein>
    <recommendedName>
        <fullName evidence="12">Ascorbate-specific PTS system EIIC component</fullName>
    </recommendedName>
    <alternativeName>
        <fullName evidence="13">Ascorbate-specific permease IIC component UlaA</fullName>
    </alternativeName>
</protein>
<feature type="transmembrane region" description="Helical" evidence="14">
    <location>
        <begin position="179"/>
        <end position="198"/>
    </location>
</feature>
<reference evidence="15" key="1">
    <citation type="journal article" date="2021" name="PeerJ">
        <title>Extensive microbial diversity within the chicken gut microbiome revealed by metagenomics and culture.</title>
        <authorList>
            <person name="Gilroy R."/>
            <person name="Ravi A."/>
            <person name="Getino M."/>
            <person name="Pursley I."/>
            <person name="Horton D.L."/>
            <person name="Alikhan N.F."/>
            <person name="Baker D."/>
            <person name="Gharbi K."/>
            <person name="Hall N."/>
            <person name="Watson M."/>
            <person name="Adriaenssens E.M."/>
            <person name="Foster-Nyarko E."/>
            <person name="Jarju S."/>
            <person name="Secka A."/>
            <person name="Antonio M."/>
            <person name="Oren A."/>
            <person name="Chaudhuri R.R."/>
            <person name="La Ragione R."/>
            <person name="Hildebrand F."/>
            <person name="Pallen M.J."/>
        </authorList>
    </citation>
    <scope>NUCLEOTIDE SEQUENCE</scope>
    <source>
        <strain evidence="15">ChiHecolR3B27-1887</strain>
    </source>
</reference>
<keyword evidence="4" id="KW-1003">Cell membrane</keyword>
<dbReference type="PANTHER" id="PTHR33843:SF4">
    <property type="entry name" value="ASCORBATE-SPECIFIC PTS SYSTEM EIIC COMPONENT"/>
    <property type="match status" value="1"/>
</dbReference>
<dbReference type="InterPro" id="IPR051562">
    <property type="entry name" value="Ascorbate-PTS_EIIC"/>
</dbReference>
<dbReference type="EMBL" id="DXBZ01000098">
    <property type="protein sequence ID" value="HIZ18502.1"/>
    <property type="molecule type" value="Genomic_DNA"/>
</dbReference>
<evidence type="ECO:0000256" key="3">
    <source>
        <dbReference type="ARBA" id="ARBA00022448"/>
    </source>
</evidence>
<evidence type="ECO:0000256" key="1">
    <source>
        <dbReference type="ARBA" id="ARBA00004651"/>
    </source>
</evidence>
<dbReference type="PANTHER" id="PTHR33843">
    <property type="entry name" value="ASCORBATE-SPECIFIC PTS SYSTEM EIIC COMPONENT"/>
    <property type="match status" value="1"/>
</dbReference>
<comment type="caution">
    <text evidence="15">The sequence shown here is derived from an EMBL/GenBank/DDBJ whole genome shotgun (WGS) entry which is preliminary data.</text>
</comment>
<evidence type="ECO:0000313" key="15">
    <source>
        <dbReference type="EMBL" id="HIZ18502.1"/>
    </source>
</evidence>
<reference evidence="15" key="2">
    <citation type="submission" date="2021-04" db="EMBL/GenBank/DDBJ databases">
        <authorList>
            <person name="Gilroy R."/>
        </authorList>
    </citation>
    <scope>NUCLEOTIDE SEQUENCE</scope>
    <source>
        <strain evidence="15">ChiHecolR3B27-1887</strain>
    </source>
</reference>
<evidence type="ECO:0000256" key="8">
    <source>
        <dbReference type="ARBA" id="ARBA00022989"/>
    </source>
</evidence>
<dbReference type="NCBIfam" id="NF006920">
    <property type="entry name" value="PRK09410.1-2"/>
    <property type="match status" value="1"/>
</dbReference>
<dbReference type="Proteomes" id="UP000824029">
    <property type="component" value="Unassembled WGS sequence"/>
</dbReference>
<dbReference type="InterPro" id="IPR004703">
    <property type="entry name" value="PTS_sugar-sp_permease"/>
</dbReference>
<evidence type="ECO:0000256" key="6">
    <source>
        <dbReference type="ARBA" id="ARBA00022683"/>
    </source>
</evidence>
<keyword evidence="5" id="KW-0762">Sugar transport</keyword>
<feature type="transmembrane region" description="Helical" evidence="14">
    <location>
        <begin position="258"/>
        <end position="277"/>
    </location>
</feature>
<accession>A0A9D2DK24</accession>
<evidence type="ECO:0000256" key="2">
    <source>
        <dbReference type="ARBA" id="ARBA00011738"/>
    </source>
</evidence>
<evidence type="ECO:0000256" key="4">
    <source>
        <dbReference type="ARBA" id="ARBA00022475"/>
    </source>
</evidence>
<evidence type="ECO:0000256" key="5">
    <source>
        <dbReference type="ARBA" id="ARBA00022597"/>
    </source>
</evidence>
<keyword evidence="8 14" id="KW-1133">Transmembrane helix</keyword>
<evidence type="ECO:0000256" key="9">
    <source>
        <dbReference type="ARBA" id="ARBA00023136"/>
    </source>
</evidence>
<evidence type="ECO:0000256" key="7">
    <source>
        <dbReference type="ARBA" id="ARBA00022692"/>
    </source>
</evidence>